<feature type="compositionally biased region" description="Basic and acidic residues" evidence="1">
    <location>
        <begin position="775"/>
        <end position="791"/>
    </location>
</feature>
<feature type="compositionally biased region" description="Polar residues" evidence="1">
    <location>
        <begin position="408"/>
        <end position="417"/>
    </location>
</feature>
<feature type="region of interest" description="Disordered" evidence="1">
    <location>
        <begin position="408"/>
        <end position="433"/>
    </location>
</feature>
<dbReference type="OrthoDB" id="3239511at2759"/>
<dbReference type="InterPro" id="IPR046521">
    <property type="entry name" value="DUF6698"/>
</dbReference>
<gene>
    <name evidence="2" type="ORF">RSOL_545840</name>
</gene>
<reference evidence="3" key="1">
    <citation type="journal article" date="2014" name="Genome Announc.">
        <title>Draft genome sequence of the plant-pathogenic soil fungus Rhizoctonia solani anastomosis group 3 strain Rhs1AP.</title>
        <authorList>
            <person name="Cubeta M.A."/>
            <person name="Thomas E."/>
            <person name="Dean R.A."/>
            <person name="Jabaji S."/>
            <person name="Neate S.M."/>
            <person name="Tavantzis S."/>
            <person name="Toda T."/>
            <person name="Vilgalys R."/>
            <person name="Bharathan N."/>
            <person name="Fedorova-Abrams N."/>
            <person name="Pakala S.B."/>
            <person name="Pakala S.M."/>
            <person name="Zafar N."/>
            <person name="Joardar V."/>
            <person name="Losada L."/>
            <person name="Nierman W.C."/>
        </authorList>
    </citation>
    <scope>NUCLEOTIDE SEQUENCE [LARGE SCALE GENOMIC DNA]</scope>
    <source>
        <strain evidence="3">AG-3</strain>
    </source>
</reference>
<feature type="region of interest" description="Disordered" evidence="1">
    <location>
        <begin position="769"/>
        <end position="793"/>
    </location>
</feature>
<feature type="compositionally biased region" description="Low complexity" evidence="1">
    <location>
        <begin position="360"/>
        <end position="377"/>
    </location>
</feature>
<feature type="non-terminal residue" evidence="2">
    <location>
        <position position="1007"/>
    </location>
</feature>
<evidence type="ECO:0000313" key="2">
    <source>
        <dbReference type="EMBL" id="EUC67705.1"/>
    </source>
</evidence>
<sequence length="1007" mass="115795">MGAPKLRQEKIDRIRQIAMILRVDSGGGRLRLKRQNLFEAEEEIDSLQKQLQERDAEIQRLRATRDGDLATQPNDNHSATAEPVSAEPMPSEAEKSADDCLFDTDFRSQEDDPADEFWRSPPFEIATPEEIVEEVMSHMSLTLAKRWFEPWFRRQFREGIRKIRAEAAADIADCRHLVFQMSDADFGERRPPRKRGNGAKALLRNDAYMWAPDDPEDPKDLHERFFRSECLIRATKLLLLGPSSLDSAKRSPQSGSPRRDIWRIKSITPSILSFVAVVVHFVLSGDLSFDITTLTANYAKMYEGNLRLLKVHKQRRGRDFKNLISLYNQALFPDQQAEEANQEFSGMSEAQLLDGDLEVGGSQNSQAGSSGSAGRQATLSQDQATEWDDWSEVPDRLDEGDVWLRVHPSSSLQNTPGPANFTPARSEPSTPAPPWYPFASLDDFEQASLLILQGATDPHITAQLKLNARRMGIEGRTVMGVPQSAHELHKLLELRASNESLNFEFHDIVSPEFQGKSFKYRVHFRSLWDAVRDLVTDPDLKDHFVYMPEQRFVRSTLSVPRDEQGDLSGTSWEPRTYEGTREVLNRASLAKKPAEAKAIRQEQSLRQTELELGVFGRHMWLKLISLLNRKQCATLDQRFVNIPRYPDLDHFNNGVTSLQHIEGNEYGTILRMLAPLIEDLLPSKHNKIVLKTLRTLACIHLLSKLTTHTKETLEMLDEKIVELGEHWEIFSSQFQNKENESDVTVSARFPKLHALAHYVDIIQNKGTSDNYETGLGERQHPQSKTDYDRTNHQPGYESQMLRLYREREIIGRIRGNIERQELASVPEKPNNCGIRVEIGSPQKRALTTTYISSLPYSQHDFQQQLQMFLYENVLGHEVRRMPSARRLPSLQGTHVVPHRLLRVAYVSLVDSRERLDLIRTNTNWRNGGERRDFVVVKDRDDGPLWFARLCELFVLKLQGQEYRIAYIQRFYTRPQRNKLTGYIELQNRNEYAFIFVDSIMRSLLQMS</sequence>
<protein>
    <submittedName>
        <fullName evidence="2">Uncharacterized protein</fullName>
    </submittedName>
</protein>
<feature type="region of interest" description="Disordered" evidence="1">
    <location>
        <begin position="358"/>
        <end position="392"/>
    </location>
</feature>
<name>X8JUW5_9AGAM</name>
<feature type="compositionally biased region" description="Basic and acidic residues" evidence="1">
    <location>
        <begin position="59"/>
        <end position="68"/>
    </location>
</feature>
<dbReference type="Pfam" id="PF20414">
    <property type="entry name" value="DUF6698"/>
    <property type="match status" value="1"/>
</dbReference>
<evidence type="ECO:0000256" key="1">
    <source>
        <dbReference type="SAM" id="MobiDB-lite"/>
    </source>
</evidence>
<proteinExistence type="predicted"/>
<dbReference type="AlphaFoldDB" id="X8JUW5"/>
<organism evidence="2 3">
    <name type="scientific">Rhizoctonia solani AG-3 Rhs1AP</name>
    <dbReference type="NCBI Taxonomy" id="1086054"/>
    <lineage>
        <taxon>Eukaryota</taxon>
        <taxon>Fungi</taxon>
        <taxon>Dikarya</taxon>
        <taxon>Basidiomycota</taxon>
        <taxon>Agaricomycotina</taxon>
        <taxon>Agaricomycetes</taxon>
        <taxon>Cantharellales</taxon>
        <taxon>Ceratobasidiaceae</taxon>
        <taxon>Rhizoctonia</taxon>
    </lineage>
</organism>
<evidence type="ECO:0000313" key="3">
    <source>
        <dbReference type="Proteomes" id="UP000030108"/>
    </source>
</evidence>
<comment type="caution">
    <text evidence="2">The sequence shown here is derived from an EMBL/GenBank/DDBJ whole genome shotgun (WGS) entry which is preliminary data.</text>
</comment>
<dbReference type="Proteomes" id="UP000030108">
    <property type="component" value="Unassembled WGS sequence"/>
</dbReference>
<accession>X8JUW5</accession>
<dbReference type="EMBL" id="JATN01000145">
    <property type="protein sequence ID" value="EUC67705.1"/>
    <property type="molecule type" value="Genomic_DNA"/>
</dbReference>
<feature type="region of interest" description="Disordered" evidence="1">
    <location>
        <begin position="59"/>
        <end position="97"/>
    </location>
</feature>